<dbReference type="Proteomes" id="UP001229952">
    <property type="component" value="Chromosome"/>
</dbReference>
<proteinExistence type="predicted"/>
<dbReference type="RefSeq" id="WP_306092732.1">
    <property type="nucleotide sequence ID" value="NZ_CP120992.1"/>
</dbReference>
<reference evidence="1 2" key="1">
    <citation type="submission" date="2023-03" db="EMBL/GenBank/DDBJ databases">
        <title>Isolation and description of six Streptomyces strains from soil environments, able to metabolize different microbial glucans.</title>
        <authorList>
            <person name="Widen T."/>
            <person name="Larsbrink J."/>
        </authorList>
    </citation>
    <scope>NUCLEOTIDE SEQUENCE [LARGE SCALE GENOMIC DNA]</scope>
    <source>
        <strain evidence="1 2">Mut2</strain>
    </source>
</reference>
<gene>
    <name evidence="1" type="ORF">P8A22_37695</name>
</gene>
<dbReference type="SUPFAM" id="SSF51679">
    <property type="entry name" value="Bacterial luciferase-like"/>
    <property type="match status" value="1"/>
</dbReference>
<dbReference type="EMBL" id="CP120992">
    <property type="protein sequence ID" value="WLQ45591.1"/>
    <property type="molecule type" value="Genomic_DNA"/>
</dbReference>
<organism evidence="1 2">
    <name type="scientific">Streptomyces laculatispora</name>
    <dbReference type="NCBI Taxonomy" id="887464"/>
    <lineage>
        <taxon>Bacteria</taxon>
        <taxon>Bacillati</taxon>
        <taxon>Actinomycetota</taxon>
        <taxon>Actinomycetes</taxon>
        <taxon>Kitasatosporales</taxon>
        <taxon>Streptomycetaceae</taxon>
        <taxon>Streptomyces</taxon>
    </lineage>
</organism>
<name>A0ABY9IF78_9ACTN</name>
<dbReference type="Gene3D" id="3.20.20.30">
    <property type="entry name" value="Luciferase-like domain"/>
    <property type="match status" value="1"/>
</dbReference>
<keyword evidence="2" id="KW-1185">Reference proteome</keyword>
<protein>
    <submittedName>
        <fullName evidence="1">Uncharacterized protein</fullName>
    </submittedName>
</protein>
<evidence type="ECO:0000313" key="1">
    <source>
        <dbReference type="EMBL" id="WLQ45591.1"/>
    </source>
</evidence>
<evidence type="ECO:0000313" key="2">
    <source>
        <dbReference type="Proteomes" id="UP001229952"/>
    </source>
</evidence>
<dbReference type="InterPro" id="IPR036661">
    <property type="entry name" value="Luciferase-like_sf"/>
</dbReference>
<accession>A0ABY9IF78</accession>
<sequence length="77" mass="8173">MEIGIGLQALHPDPDLSVVDWARRAEERGFSTLGTTDRLAYDTYEPLTALAVAAGATCASACHRGVGRLVLPPPTPR</sequence>